<dbReference type="Proteomes" id="UP000288805">
    <property type="component" value="Unassembled WGS sequence"/>
</dbReference>
<reference evidence="2 3" key="1">
    <citation type="journal article" date="2018" name="PLoS Genet.">
        <title>Population sequencing reveals clonal diversity and ancestral inbreeding in the grapevine cultivar Chardonnay.</title>
        <authorList>
            <person name="Roach M.J."/>
            <person name="Johnson D.L."/>
            <person name="Bohlmann J."/>
            <person name="van Vuuren H.J."/>
            <person name="Jones S.J."/>
            <person name="Pretorius I.S."/>
            <person name="Schmidt S.A."/>
            <person name="Borneman A.R."/>
        </authorList>
    </citation>
    <scope>NUCLEOTIDE SEQUENCE [LARGE SCALE GENOMIC DNA]</scope>
    <source>
        <strain evidence="3">cv. Chardonnay</strain>
        <tissue evidence="2">Leaf</tissue>
    </source>
</reference>
<gene>
    <name evidence="2" type="ORF">CK203_070945</name>
</gene>
<comment type="caution">
    <text evidence="2">The sequence shown here is derived from an EMBL/GenBank/DDBJ whole genome shotgun (WGS) entry which is preliminary data.</text>
</comment>
<dbReference type="EMBL" id="QGNW01001357">
    <property type="protein sequence ID" value="RVW44320.1"/>
    <property type="molecule type" value="Genomic_DNA"/>
</dbReference>
<organism evidence="2 3">
    <name type="scientific">Vitis vinifera</name>
    <name type="common">Grape</name>
    <dbReference type="NCBI Taxonomy" id="29760"/>
    <lineage>
        <taxon>Eukaryota</taxon>
        <taxon>Viridiplantae</taxon>
        <taxon>Streptophyta</taxon>
        <taxon>Embryophyta</taxon>
        <taxon>Tracheophyta</taxon>
        <taxon>Spermatophyta</taxon>
        <taxon>Magnoliopsida</taxon>
        <taxon>eudicotyledons</taxon>
        <taxon>Gunneridae</taxon>
        <taxon>Pentapetalae</taxon>
        <taxon>rosids</taxon>
        <taxon>Vitales</taxon>
        <taxon>Vitaceae</taxon>
        <taxon>Viteae</taxon>
        <taxon>Vitis</taxon>
    </lineage>
</organism>
<dbReference type="AlphaFoldDB" id="A0A438E9P7"/>
<keyword evidence="1" id="KW-0812">Transmembrane</keyword>
<accession>A0A438E9P7</accession>
<name>A0A438E9P7_VITVI</name>
<protein>
    <submittedName>
        <fullName evidence="2">Uncharacterized protein</fullName>
    </submittedName>
</protein>
<evidence type="ECO:0000256" key="1">
    <source>
        <dbReference type="SAM" id="Phobius"/>
    </source>
</evidence>
<evidence type="ECO:0000313" key="3">
    <source>
        <dbReference type="Proteomes" id="UP000288805"/>
    </source>
</evidence>
<feature type="transmembrane region" description="Helical" evidence="1">
    <location>
        <begin position="20"/>
        <end position="39"/>
    </location>
</feature>
<proteinExistence type="predicted"/>
<sequence length="106" mass="11814">MGSGEKWIGWIMLCISRVRFFMLVSRTPSGMISVGIYVGRLRKMLFKLNSFSCTARSCHLGIRREILNQLGAEKRGGLKRGFSEEKVLAKLGKLAGDRVPGPDGFH</sequence>
<keyword evidence="1" id="KW-1133">Transmembrane helix</keyword>
<evidence type="ECO:0000313" key="2">
    <source>
        <dbReference type="EMBL" id="RVW44320.1"/>
    </source>
</evidence>
<keyword evidence="1" id="KW-0472">Membrane</keyword>